<keyword evidence="1" id="KW-0472">Membrane</keyword>
<dbReference type="KEGG" id="cpm:G5S_0595"/>
<evidence type="ECO:0000256" key="1">
    <source>
        <dbReference type="SAM" id="Phobius"/>
    </source>
</evidence>
<dbReference type="EMBL" id="CP002608">
    <property type="protein sequence ID" value="AEB41563.1"/>
    <property type="molecule type" value="Genomic_DNA"/>
</dbReference>
<sequence length="226" mass="24938">MLGSFPCYPGVGDQEQYKGRHFYCTLCSEVVSPCFVDVVVVDAQGVSTDILKVLRCKQHRIRGLGLYGPITSLWALEGKDSRATELREKMFEVCSRVRNFDICAMLSIFASAMCFLGSIILGFLIAGPLTLAVAHWVIPVVVTGVGLALGILGVMCTYFSKSHIRTWQKYSREYVEHSFLRQVQLGTEKYAVLTSFPPTCSLSPTFQAPFDNTAGLAESPQEPSFS</sequence>
<keyword evidence="3" id="KW-1185">Reference proteome</keyword>
<proteinExistence type="predicted"/>
<gene>
    <name evidence="2" type="ordered locus">G5S_0595</name>
</gene>
<feature type="transmembrane region" description="Helical" evidence="1">
    <location>
        <begin position="133"/>
        <end position="159"/>
    </location>
</feature>
<evidence type="ECO:0000313" key="2">
    <source>
        <dbReference type="EMBL" id="AEB41563.1"/>
    </source>
</evidence>
<accession>A0AA34RD66</accession>
<keyword evidence="1" id="KW-1133">Transmembrane helix</keyword>
<dbReference type="AlphaFoldDB" id="A0AA34RD66"/>
<name>A0AA34RD66_CHLPE</name>
<dbReference type="Proteomes" id="UP000008305">
    <property type="component" value="Chromosome"/>
</dbReference>
<dbReference type="RefSeq" id="WP_013712641.1">
    <property type="nucleotide sequence ID" value="NC_015408.1"/>
</dbReference>
<reference evidence="2 3" key="1">
    <citation type="journal article" date="2011" name="J. Bacteriol.">
        <title>Genome sequence of the obligate intracellular animal pathogen Chlamydia pecorum E58.</title>
        <authorList>
            <person name="Mojica S."/>
            <person name="Huot Creasy H."/>
            <person name="Daugherty S."/>
            <person name="Read T.D."/>
            <person name="Kim T."/>
            <person name="Kaltenboeck B."/>
            <person name="Bavoil P."/>
            <person name="Myers G.S."/>
        </authorList>
    </citation>
    <scope>NUCLEOTIDE SEQUENCE [LARGE SCALE GENOMIC DNA]</scope>
    <source>
        <strain evidence="2 3">E58</strain>
    </source>
</reference>
<keyword evidence="1" id="KW-0812">Transmembrane</keyword>
<feature type="transmembrane region" description="Helical" evidence="1">
    <location>
        <begin position="102"/>
        <end position="127"/>
    </location>
</feature>
<evidence type="ECO:0000313" key="3">
    <source>
        <dbReference type="Proteomes" id="UP000008305"/>
    </source>
</evidence>
<protein>
    <submittedName>
        <fullName evidence="2">Uncharacterized protein</fullName>
    </submittedName>
</protein>
<organism evidence="2 3">
    <name type="scientific">Chlamydia pecorum (strain ATCC VR-628 / DSM 29919 / E58)</name>
    <name type="common">Chlamydophila pecorum</name>
    <dbReference type="NCBI Taxonomy" id="331635"/>
    <lineage>
        <taxon>Bacteria</taxon>
        <taxon>Pseudomonadati</taxon>
        <taxon>Chlamydiota</taxon>
        <taxon>Chlamydiia</taxon>
        <taxon>Chlamydiales</taxon>
        <taxon>Chlamydiaceae</taxon>
        <taxon>Chlamydia/Chlamydophila group</taxon>
        <taxon>Chlamydia</taxon>
    </lineage>
</organism>